<organism evidence="2 3">
    <name type="scientific">Brevundimonas nasdae</name>
    <dbReference type="NCBI Taxonomy" id="172043"/>
    <lineage>
        <taxon>Bacteria</taxon>
        <taxon>Pseudomonadati</taxon>
        <taxon>Pseudomonadota</taxon>
        <taxon>Alphaproteobacteria</taxon>
        <taxon>Caulobacterales</taxon>
        <taxon>Caulobacteraceae</taxon>
        <taxon>Brevundimonas</taxon>
    </lineage>
</organism>
<feature type="region of interest" description="Disordered" evidence="1">
    <location>
        <begin position="1"/>
        <end position="25"/>
    </location>
</feature>
<sequence length="82" mass="9007">MWSARRTARPSQQDELKKGGLGRGRPFCCGATKSPILTERCMCPGVHRHSSCFRASGTDDAVTYLSTRWMGLMIGSVITSRS</sequence>
<accession>A0A0B4E215</accession>
<comment type="caution">
    <text evidence="2">The sequence shown here is derived from an EMBL/GenBank/DDBJ whole genome shotgun (WGS) entry which is preliminary data.</text>
</comment>
<gene>
    <name evidence="2" type="ORF">RM53_04085</name>
</gene>
<proteinExistence type="predicted"/>
<evidence type="ECO:0000256" key="1">
    <source>
        <dbReference type="SAM" id="MobiDB-lite"/>
    </source>
</evidence>
<protein>
    <submittedName>
        <fullName evidence="2">Uncharacterized protein</fullName>
    </submittedName>
</protein>
<name>A0A0B4E215_9CAUL</name>
<dbReference type="STRING" id="172043.RM53_04085"/>
<reference evidence="2 3" key="1">
    <citation type="submission" date="2014-12" db="EMBL/GenBank/DDBJ databases">
        <title>Genome sequencing of Brevundimonas nasdae TPW30.</title>
        <authorList>
            <person name="Tan P.W."/>
            <person name="Chan K.-G."/>
        </authorList>
    </citation>
    <scope>NUCLEOTIDE SEQUENCE [LARGE SCALE GENOMIC DNA]</scope>
    <source>
        <strain evidence="2 3">TPW30</strain>
    </source>
</reference>
<evidence type="ECO:0000313" key="2">
    <source>
        <dbReference type="EMBL" id="KIC60623.1"/>
    </source>
</evidence>
<evidence type="ECO:0000313" key="3">
    <source>
        <dbReference type="Proteomes" id="UP000031166"/>
    </source>
</evidence>
<dbReference type="EMBL" id="JWSY01000004">
    <property type="protein sequence ID" value="KIC60623.1"/>
    <property type="molecule type" value="Genomic_DNA"/>
</dbReference>
<dbReference type="Proteomes" id="UP000031166">
    <property type="component" value="Unassembled WGS sequence"/>
</dbReference>
<dbReference type="AlphaFoldDB" id="A0A0B4E215"/>